<dbReference type="RefSeq" id="WP_202101171.1">
    <property type="nucleotide sequence ID" value="NZ_JAERTY010000001.1"/>
</dbReference>
<organism evidence="2 3">
    <name type="scientific">Sphingobacterium faecale</name>
    <dbReference type="NCBI Taxonomy" id="2803775"/>
    <lineage>
        <taxon>Bacteria</taxon>
        <taxon>Pseudomonadati</taxon>
        <taxon>Bacteroidota</taxon>
        <taxon>Sphingobacteriia</taxon>
        <taxon>Sphingobacteriales</taxon>
        <taxon>Sphingobacteriaceae</taxon>
        <taxon>Sphingobacterium</taxon>
    </lineage>
</organism>
<name>A0ABS1QY44_9SPHI</name>
<evidence type="ECO:0000259" key="1">
    <source>
        <dbReference type="Pfam" id="PF14322"/>
    </source>
</evidence>
<dbReference type="InterPro" id="IPR033985">
    <property type="entry name" value="SusD-like_N"/>
</dbReference>
<dbReference type="Pfam" id="PF14322">
    <property type="entry name" value="SusD-like_3"/>
    <property type="match status" value="1"/>
</dbReference>
<sequence>MKKELLKLVGLFIIVINTSCEKFLDVSSQQEVLEETIFKDGANMRIAVNGVYRGISEPSLYGKNLTWGMLSAMGYNYEINSDLGTAERQAADFNWENISAQELTEQVWKKTYNVIANCNNIIQQAESKDSTFFEHGEMEKRLIIGEMTGLRGMLHFEMLRLFAPSFKANHNGSALPYVTAYPTKQPEHIGMELFFKKITTDMEKARELLASIDTIKYDYSLWRLSQGKIKQTSNTKVPEGLFFTMRAQRMNYHAATVLLARMHLYKGDHKEALRYADTFYQFNKKKNRISWTPAIYQGSVNLVDWVYIKKIDELILAGHNVRNFDNWEAVTRSPSAYQMKNMDILFQNDRDDYRYVGYYNRYSDKRYLTWARPRSNDATTVIAQGPIIPMIRLSEAFHIMIECLLEEGKKAEAFALFKTIRTNRGAKRILNENMTVEEMKEELYQDIIKETLTEGHTFYLFKRLQRDIYNGLSNRIMKPEEWTIPIPYSESSY</sequence>
<dbReference type="SUPFAM" id="SSF48452">
    <property type="entry name" value="TPR-like"/>
    <property type="match status" value="1"/>
</dbReference>
<dbReference type="EMBL" id="JAERTY010000001">
    <property type="protein sequence ID" value="MBL1407358.1"/>
    <property type="molecule type" value="Genomic_DNA"/>
</dbReference>
<accession>A0ABS1QY44</accession>
<gene>
    <name evidence="2" type="ORF">JKG61_01200</name>
</gene>
<feature type="domain" description="SusD-like N-terminal" evidence="1">
    <location>
        <begin position="22"/>
        <end position="211"/>
    </location>
</feature>
<protein>
    <submittedName>
        <fullName evidence="2">RagB/SusD family nutrient uptake outer membrane protein</fullName>
    </submittedName>
</protein>
<dbReference type="InterPro" id="IPR011990">
    <property type="entry name" value="TPR-like_helical_dom_sf"/>
</dbReference>
<proteinExistence type="predicted"/>
<evidence type="ECO:0000313" key="3">
    <source>
        <dbReference type="Proteomes" id="UP000625283"/>
    </source>
</evidence>
<evidence type="ECO:0000313" key="2">
    <source>
        <dbReference type="EMBL" id="MBL1407358.1"/>
    </source>
</evidence>
<dbReference type="Gene3D" id="1.25.40.390">
    <property type="match status" value="2"/>
</dbReference>
<dbReference type="Proteomes" id="UP000625283">
    <property type="component" value="Unassembled WGS sequence"/>
</dbReference>
<keyword evidence="3" id="KW-1185">Reference proteome</keyword>
<reference evidence="2 3" key="1">
    <citation type="submission" date="2021-01" db="EMBL/GenBank/DDBJ databases">
        <title>C459-1 draft genome sequence.</title>
        <authorList>
            <person name="Zhang X.-F."/>
        </authorList>
    </citation>
    <scope>NUCLEOTIDE SEQUENCE [LARGE SCALE GENOMIC DNA]</scope>
    <source>
        <strain evidence="3">C459-1</strain>
    </source>
</reference>
<comment type="caution">
    <text evidence="2">The sequence shown here is derived from an EMBL/GenBank/DDBJ whole genome shotgun (WGS) entry which is preliminary data.</text>
</comment>